<comment type="caution">
    <text evidence="1">The sequence shown here is derived from an EMBL/GenBank/DDBJ whole genome shotgun (WGS) entry which is preliminary data.</text>
</comment>
<keyword evidence="2" id="KW-1185">Reference proteome</keyword>
<sequence>MEERLQNSAAEGNVEALFSILKEDPLVLERIDQIPFGTTPLHTAAAEGNFHFAKEMVNLKPSFARKRDQLGRSPLHLALEGRHQKLVTWFIKIDRELVHVKAKGLVTPLHYAAEIDDELNLADFLYVSPSSIKDLTVKCETAVHVALKNRSFRAFKVLLGWLRHFDKEEILSWKDEDGSNALHIATLTNQPEVVKLLIKHMAVNDKNGQRKTALDIFYDHRNSPEYAEVGKILLRAKAKRACQFHRNPDTTTNRATSINSLLIIPKTTLVDHLSGDLSIVEKILKHMRLGDQILNKLPLEIRNVALVVAVLIVTATYQAALSPPGGYWQDDSHGQCGHPPANNTVISNTTTTNNIDQHCAGQMILGSPFHAFFFLFNSVAFSISVCNIIILISGLPFSRSIALSTTLIVFAYLSAMLATSPPDGYVEWIFFTCLMLASTLVTYSIPLLLRAQEWQFIQYGRWRKLHPGSFQQPKMHGRSYVGAWGTVASAS</sequence>
<accession>A0ACC1BY07</accession>
<dbReference type="Proteomes" id="UP001164250">
    <property type="component" value="Chromosome 2"/>
</dbReference>
<name>A0ACC1BY07_9ROSI</name>
<evidence type="ECO:0000313" key="2">
    <source>
        <dbReference type="Proteomes" id="UP001164250"/>
    </source>
</evidence>
<proteinExistence type="predicted"/>
<evidence type="ECO:0000313" key="1">
    <source>
        <dbReference type="EMBL" id="KAJ0104629.1"/>
    </source>
</evidence>
<dbReference type="EMBL" id="CM047898">
    <property type="protein sequence ID" value="KAJ0104629.1"/>
    <property type="molecule type" value="Genomic_DNA"/>
</dbReference>
<protein>
    <submittedName>
        <fullName evidence="1">Uncharacterized protein</fullName>
    </submittedName>
</protein>
<organism evidence="1 2">
    <name type="scientific">Pistacia atlantica</name>
    <dbReference type="NCBI Taxonomy" id="434234"/>
    <lineage>
        <taxon>Eukaryota</taxon>
        <taxon>Viridiplantae</taxon>
        <taxon>Streptophyta</taxon>
        <taxon>Embryophyta</taxon>
        <taxon>Tracheophyta</taxon>
        <taxon>Spermatophyta</taxon>
        <taxon>Magnoliopsida</taxon>
        <taxon>eudicotyledons</taxon>
        <taxon>Gunneridae</taxon>
        <taxon>Pentapetalae</taxon>
        <taxon>rosids</taxon>
        <taxon>malvids</taxon>
        <taxon>Sapindales</taxon>
        <taxon>Anacardiaceae</taxon>
        <taxon>Pistacia</taxon>
    </lineage>
</organism>
<gene>
    <name evidence="1" type="ORF">Patl1_19404</name>
</gene>
<reference evidence="2" key="1">
    <citation type="journal article" date="2023" name="G3 (Bethesda)">
        <title>Genome assembly and association tests identify interacting loci associated with vigor, precocity, and sex in interspecific pistachio rootstocks.</title>
        <authorList>
            <person name="Palmer W."/>
            <person name="Jacygrad E."/>
            <person name="Sagayaradj S."/>
            <person name="Cavanaugh K."/>
            <person name="Han R."/>
            <person name="Bertier L."/>
            <person name="Beede B."/>
            <person name="Kafkas S."/>
            <person name="Golino D."/>
            <person name="Preece J."/>
            <person name="Michelmore R."/>
        </authorList>
    </citation>
    <scope>NUCLEOTIDE SEQUENCE [LARGE SCALE GENOMIC DNA]</scope>
</reference>